<reference evidence="3 4" key="2">
    <citation type="submission" date="2016-08" db="EMBL/GenBank/DDBJ databases">
        <title>Pervasive Adenine N6-methylation of Active Genes in Fungi.</title>
        <authorList>
            <consortium name="DOE Joint Genome Institute"/>
            <person name="Mondo S.J."/>
            <person name="Dannebaum R.O."/>
            <person name="Kuo R.C."/>
            <person name="Labutti K."/>
            <person name="Haridas S."/>
            <person name="Kuo A."/>
            <person name="Salamov A."/>
            <person name="Ahrendt S.R."/>
            <person name="Lipzen A."/>
            <person name="Sullivan W."/>
            <person name="Andreopoulos W.B."/>
            <person name="Clum A."/>
            <person name="Lindquist E."/>
            <person name="Daum C."/>
            <person name="Ramamoorthy G.K."/>
            <person name="Gryganskyi A."/>
            <person name="Culley D."/>
            <person name="Magnuson J.K."/>
            <person name="James T.Y."/>
            <person name="O'Malley M.A."/>
            <person name="Stajich J.E."/>
            <person name="Spatafora J.W."/>
            <person name="Visel A."/>
            <person name="Grigoriev I.V."/>
        </authorList>
    </citation>
    <scope>NUCLEOTIDE SEQUENCE [LARGE SCALE GENOMIC DNA]</scope>
    <source>
        <strain evidence="4">finn</strain>
    </source>
</reference>
<organism evidence="3 4">
    <name type="scientific">Piromyces finnis</name>
    <dbReference type="NCBI Taxonomy" id="1754191"/>
    <lineage>
        <taxon>Eukaryota</taxon>
        <taxon>Fungi</taxon>
        <taxon>Fungi incertae sedis</taxon>
        <taxon>Chytridiomycota</taxon>
        <taxon>Chytridiomycota incertae sedis</taxon>
        <taxon>Neocallimastigomycetes</taxon>
        <taxon>Neocallimastigales</taxon>
        <taxon>Neocallimastigaceae</taxon>
        <taxon>Piromyces</taxon>
    </lineage>
</organism>
<dbReference type="OrthoDB" id="2145921at2759"/>
<evidence type="ECO:0000313" key="4">
    <source>
        <dbReference type="Proteomes" id="UP000193719"/>
    </source>
</evidence>
<feature type="compositionally biased region" description="Basic and acidic residues" evidence="1">
    <location>
        <begin position="260"/>
        <end position="282"/>
    </location>
</feature>
<dbReference type="STRING" id="1754191.A0A1Y1VEY6"/>
<dbReference type="AlphaFoldDB" id="A0A1Y1VEY6"/>
<protein>
    <recommendedName>
        <fullName evidence="2">Gfd2/YDR514C-like C-terminal domain-containing protein</fullName>
    </recommendedName>
</protein>
<name>A0A1Y1VEY6_9FUNG</name>
<dbReference type="EMBL" id="MCFH01000011">
    <property type="protein sequence ID" value="ORX54339.1"/>
    <property type="molecule type" value="Genomic_DNA"/>
</dbReference>
<dbReference type="Pfam" id="PF21762">
    <property type="entry name" value="DEDDh_C"/>
    <property type="match status" value="1"/>
</dbReference>
<dbReference type="InterPro" id="IPR012337">
    <property type="entry name" value="RNaseH-like_sf"/>
</dbReference>
<dbReference type="Gene3D" id="3.30.420.10">
    <property type="entry name" value="Ribonuclease H-like superfamily/Ribonuclease H"/>
    <property type="match status" value="1"/>
</dbReference>
<dbReference type="InterPro" id="IPR040151">
    <property type="entry name" value="Gfd2/YDR514C-like"/>
</dbReference>
<evidence type="ECO:0000259" key="2">
    <source>
        <dbReference type="Pfam" id="PF21762"/>
    </source>
</evidence>
<comment type="caution">
    <text evidence="3">The sequence shown here is derived from an EMBL/GenBank/DDBJ whole genome shotgun (WGS) entry which is preliminary data.</text>
</comment>
<keyword evidence="4" id="KW-1185">Reference proteome</keyword>
<evidence type="ECO:0000313" key="3">
    <source>
        <dbReference type="EMBL" id="ORX54339.1"/>
    </source>
</evidence>
<accession>A0A1Y1VEY6</accession>
<dbReference type="GO" id="GO:0003676">
    <property type="term" value="F:nucleic acid binding"/>
    <property type="evidence" value="ECO:0007669"/>
    <property type="project" value="InterPro"/>
</dbReference>
<proteinExistence type="predicted"/>
<feature type="region of interest" description="Disordered" evidence="1">
    <location>
        <begin position="260"/>
        <end position="290"/>
    </location>
</feature>
<sequence>MDALNEELKLRDNIPSFILKESGIETCYHLVKLQNKIKLCDMISKDFRKNALYLSIDTETYERNHRCITEIGWVIFKRNGTIVKTKHGIVKRNLNLRNGKFVDDNKENFDFGHSDTQSLTAIVKELNRDLQRVNYIVGQGINNDIRHLSKFGAKFTKFNEKNVLKNSSKHFGIIDTLDIYTGRYLEQPIGLEKGLKKLDISYRHLHNAGNDAYYTMLYLLKLLKIRNHECKKILNIKIPDEYKEEDYFTFKENKKILKQREREARKNRENQENQEHQEHQEHQAQIQITS</sequence>
<dbReference type="SUPFAM" id="SSF53098">
    <property type="entry name" value="Ribonuclease H-like"/>
    <property type="match status" value="1"/>
</dbReference>
<reference evidence="3 4" key="1">
    <citation type="submission" date="2016-08" db="EMBL/GenBank/DDBJ databases">
        <title>Genomes of anaerobic fungi encode conserved fungal cellulosomes for biomass hydrolysis.</title>
        <authorList>
            <consortium name="DOE Joint Genome Institute"/>
            <person name="Haitjema C.H."/>
            <person name="Gilmore S.P."/>
            <person name="Henske J.K."/>
            <person name="Solomon K.V."/>
            <person name="De Groot R."/>
            <person name="Kuo A."/>
            <person name="Mondo S.J."/>
            <person name="Salamov A.A."/>
            <person name="Labutti K."/>
            <person name="Zhao Z."/>
            <person name="Chiniquy J."/>
            <person name="Barry K."/>
            <person name="Brewer H.M."/>
            <person name="Purvine S.O."/>
            <person name="Wright A.T."/>
            <person name="Boxma B."/>
            <person name="Van Alen T."/>
            <person name="Hackstein J.H."/>
            <person name="Baker S.E."/>
            <person name="Grigoriev I.V."/>
            <person name="O'Malley M.A."/>
        </authorList>
    </citation>
    <scope>NUCLEOTIDE SEQUENCE [LARGE SCALE GENOMIC DNA]</scope>
    <source>
        <strain evidence="4">finn</strain>
    </source>
</reference>
<evidence type="ECO:0000256" key="1">
    <source>
        <dbReference type="SAM" id="MobiDB-lite"/>
    </source>
</evidence>
<dbReference type="PANTHER" id="PTHR28083">
    <property type="entry name" value="GOOD FOR FULL DBP5 ACTIVITY PROTEIN 2"/>
    <property type="match status" value="1"/>
</dbReference>
<dbReference type="GO" id="GO:0005634">
    <property type="term" value="C:nucleus"/>
    <property type="evidence" value="ECO:0007669"/>
    <property type="project" value="TreeGrafter"/>
</dbReference>
<dbReference type="PANTHER" id="PTHR28083:SF1">
    <property type="entry name" value="GOOD FOR FULL DBP5 ACTIVITY PROTEIN 2"/>
    <property type="match status" value="1"/>
</dbReference>
<feature type="domain" description="Gfd2/YDR514C-like C-terminal" evidence="2">
    <location>
        <begin position="53"/>
        <end position="221"/>
    </location>
</feature>
<dbReference type="InterPro" id="IPR048519">
    <property type="entry name" value="Gfd2/YDR514C-like_C"/>
</dbReference>
<dbReference type="Proteomes" id="UP000193719">
    <property type="component" value="Unassembled WGS sequence"/>
</dbReference>
<dbReference type="InterPro" id="IPR036397">
    <property type="entry name" value="RNaseH_sf"/>
</dbReference>
<gene>
    <name evidence="3" type="ORF">BCR36DRAFT_410876</name>
</gene>